<dbReference type="GO" id="GO:0016787">
    <property type="term" value="F:hydrolase activity"/>
    <property type="evidence" value="ECO:0007669"/>
    <property type="project" value="UniProtKB-KW"/>
</dbReference>
<dbReference type="RefSeq" id="WP_163229938.1">
    <property type="nucleotide sequence ID" value="NZ_WHZW01000005.1"/>
</dbReference>
<reference evidence="1 2" key="1">
    <citation type="submission" date="2019-10" db="EMBL/GenBank/DDBJ databases">
        <title>Bifidobacterium from non-human primates.</title>
        <authorList>
            <person name="Modesto M."/>
        </authorList>
    </citation>
    <scope>NUCLEOTIDE SEQUENCE [LARGE SCALE GENOMIC DNA]</scope>
    <source>
        <strain evidence="1 2">TRE17</strain>
    </source>
</reference>
<gene>
    <name evidence="1" type="ORF">GFD25_03230</name>
</gene>
<evidence type="ECO:0000313" key="1">
    <source>
        <dbReference type="EMBL" id="NEG89038.1"/>
    </source>
</evidence>
<name>A0A6N9Z374_9BIFI</name>
<keyword evidence="2" id="KW-1185">Reference proteome</keyword>
<dbReference type="Gene3D" id="3.20.20.80">
    <property type="entry name" value="Glycosidases"/>
    <property type="match status" value="1"/>
</dbReference>
<sequence>MKFGVDYTPSPGWFHSWLDPDWESIDNDLRQIADLGMDHVRIFPVWPYLQPNRTWINRKGVEDVRRVVHIAGEHGLDAYVDVFQGHLSSFDFLPSWLVTWHKGNMFTDPDAVGSERELIEIMTDELSKETAFKGLTLGNEVNQLSDRPHPTKMTATADQIDSWLDTLLPAAKRDGSMALYSVNDGVWFIDGHPFTPVQSATKGDLTTIHSWVFNGIAQGYGDKSEECYSYALYLAELAKAFGPADRPVWLQEVGAPENVLATEDTPEFCRRAVEKALDCPNLWGVTWWCSHDVPSSMADFPQLEYSLGLFDETGKLKPIGREFGNLAKQYRDMQPAAAKNVAVVVDVDETGNPVNRGALGPGGSICDLWMKLEVDGKRPTIVTSTVAADPAELAARGITELHRDAAPYKARFYSAVSDPAFESVE</sequence>
<accession>A0A6N9Z374</accession>
<comment type="caution">
    <text evidence="1">The sequence shown here is derived from an EMBL/GenBank/DDBJ whole genome shotgun (WGS) entry which is preliminary data.</text>
</comment>
<dbReference type="Proteomes" id="UP000469194">
    <property type="component" value="Unassembled WGS sequence"/>
</dbReference>
<proteinExistence type="predicted"/>
<keyword evidence="1" id="KW-0378">Hydrolase</keyword>
<organism evidence="1 2">
    <name type="scientific">Bifidobacterium aerophilum</name>
    <dbReference type="NCBI Taxonomy" id="1798155"/>
    <lineage>
        <taxon>Bacteria</taxon>
        <taxon>Bacillati</taxon>
        <taxon>Actinomycetota</taxon>
        <taxon>Actinomycetes</taxon>
        <taxon>Bifidobacteriales</taxon>
        <taxon>Bifidobacteriaceae</taxon>
        <taxon>Bifidobacterium</taxon>
    </lineage>
</organism>
<protein>
    <submittedName>
        <fullName evidence="1">Glycosyl hydrolase</fullName>
    </submittedName>
</protein>
<dbReference type="InterPro" id="IPR017853">
    <property type="entry name" value="GH"/>
</dbReference>
<dbReference type="AlphaFoldDB" id="A0A6N9Z374"/>
<evidence type="ECO:0000313" key="2">
    <source>
        <dbReference type="Proteomes" id="UP000469194"/>
    </source>
</evidence>
<dbReference type="SUPFAM" id="SSF51445">
    <property type="entry name" value="(Trans)glycosidases"/>
    <property type="match status" value="1"/>
</dbReference>
<dbReference type="EMBL" id="WHZW01000005">
    <property type="protein sequence ID" value="NEG89038.1"/>
    <property type="molecule type" value="Genomic_DNA"/>
</dbReference>